<reference evidence="3 4" key="1">
    <citation type="submission" date="2021-03" db="EMBL/GenBank/DDBJ databases">
        <title>Paenibacillus artemisicola MWE-103 whole genome sequence.</title>
        <authorList>
            <person name="Ham Y.J."/>
        </authorList>
    </citation>
    <scope>NUCLEOTIDE SEQUENCE [LARGE SCALE GENOMIC DNA]</scope>
    <source>
        <strain evidence="3 4">MWE-103</strain>
    </source>
</reference>
<evidence type="ECO:0000313" key="4">
    <source>
        <dbReference type="Proteomes" id="UP000670947"/>
    </source>
</evidence>
<comment type="caution">
    <text evidence="3">The sequence shown here is derived from an EMBL/GenBank/DDBJ whole genome shotgun (WGS) entry which is preliminary data.</text>
</comment>
<keyword evidence="1" id="KW-0732">Signal</keyword>
<dbReference type="SUPFAM" id="SSF55383">
    <property type="entry name" value="Copper amine oxidase, domain N"/>
    <property type="match status" value="2"/>
</dbReference>
<dbReference type="InterPro" id="IPR036582">
    <property type="entry name" value="Mao_N_sf"/>
</dbReference>
<protein>
    <recommendedName>
        <fullName evidence="2">Copper amine oxidase-like N-terminal domain-containing protein</fullName>
    </recommendedName>
</protein>
<dbReference type="Proteomes" id="UP000670947">
    <property type="component" value="Unassembled WGS sequence"/>
</dbReference>
<accession>A0ABS3WG12</accession>
<evidence type="ECO:0000313" key="3">
    <source>
        <dbReference type="EMBL" id="MBO7747271.1"/>
    </source>
</evidence>
<dbReference type="InterPro" id="IPR012854">
    <property type="entry name" value="Cu_amine_oxidase-like_N"/>
</dbReference>
<evidence type="ECO:0000256" key="1">
    <source>
        <dbReference type="SAM" id="SignalP"/>
    </source>
</evidence>
<dbReference type="Gene3D" id="3.40.1000.10">
    <property type="entry name" value="Mog1/PsbP, alpha/beta/alpha sandwich"/>
    <property type="match status" value="1"/>
</dbReference>
<gene>
    <name evidence="3" type="ORF">I8J29_24100</name>
</gene>
<dbReference type="EMBL" id="JAGGDJ010000030">
    <property type="protein sequence ID" value="MBO7747271.1"/>
    <property type="molecule type" value="Genomic_DNA"/>
</dbReference>
<name>A0ABS3WG12_9BACL</name>
<feature type="signal peptide" evidence="1">
    <location>
        <begin position="1"/>
        <end position="25"/>
    </location>
</feature>
<proteinExistence type="predicted"/>
<dbReference type="Gene3D" id="3.30.457.10">
    <property type="entry name" value="Copper amine oxidase-like, N-terminal domain"/>
    <property type="match status" value="2"/>
</dbReference>
<feature type="chain" id="PRO_5045323646" description="Copper amine oxidase-like N-terminal domain-containing protein" evidence="1">
    <location>
        <begin position="26"/>
        <end position="630"/>
    </location>
</feature>
<organism evidence="3 4">
    <name type="scientific">Paenibacillus artemisiicola</name>
    <dbReference type="NCBI Taxonomy" id="1172618"/>
    <lineage>
        <taxon>Bacteria</taxon>
        <taxon>Bacillati</taxon>
        <taxon>Bacillota</taxon>
        <taxon>Bacilli</taxon>
        <taxon>Bacillales</taxon>
        <taxon>Paenibacillaceae</taxon>
        <taxon>Paenibacillus</taxon>
    </lineage>
</organism>
<sequence length="630" mass="68786">MKKKLLALLITACMLFALAPAVAGAAAEPLEIKLAIGSPTLSVNGATSTIQKPFKSNGTTMVPLSVITKAFGAGLKLEKNKIITLSYNKTTVVLTIGSKTVKVNGGAVALAAEPKIVNSVTMVPLRVIVSAFGATLNLSGNNITIKGFKAESASTGTGNNTSGIDSDAGKTKVGDSYYGWSMNYPSDLALADQSDNGSQLIWTSVAEDRSIYLAIEEIDQAYTRQEVRDHIQEYFNETEFAVESTTVNAGGLSYEKTVSRDRNGWYFEYHAFQAQNRIYLIAAGVKSDSRDDLNAYKSMLDSFKPSFPSGDKSVKDITRVKDGFYTAVDKDYGLAVKLPVNWFRDDKSANPTFVSEDGFMDFQISSLAPGDTAEAWLDRSRKELENEFQSDYVRSTNESTIQLADGPAQVLSYEYSWDKKTWYKEYEIFFVSGTHKYEANFFYKIDGTTKGDTLYNQIVGSLDIDIAFVEKNFSELDDTDALNDLTVTKTSKTYGYSITLPQSWYGSKKDFEADEVEYGMPYGSFGISVGGELAASDYPQAITEAVGTDPDLKKAGATVLSSTTTTIGGATAYKIAVGLDNLDIPQVITYLALDHNGKTYLLTYTLDKAAYTDANRGKIEGVINTFKFNN</sequence>
<keyword evidence="4" id="KW-1185">Reference proteome</keyword>
<evidence type="ECO:0000259" key="2">
    <source>
        <dbReference type="Pfam" id="PF07833"/>
    </source>
</evidence>
<dbReference type="RefSeq" id="WP_208849973.1">
    <property type="nucleotide sequence ID" value="NZ_JAGGDJ010000030.1"/>
</dbReference>
<feature type="domain" description="Copper amine oxidase-like N-terminal" evidence="2">
    <location>
        <begin position="43"/>
        <end position="145"/>
    </location>
</feature>
<dbReference type="Pfam" id="PF07833">
    <property type="entry name" value="Cu_amine_oxidN1"/>
    <property type="match status" value="1"/>
</dbReference>